<evidence type="ECO:0000256" key="12">
    <source>
        <dbReference type="PIRSR" id="PIRSR610972-3"/>
    </source>
</evidence>
<feature type="binding site" evidence="11">
    <location>
        <position position="54"/>
    </location>
    <ligand>
        <name>substrate</name>
    </ligand>
</feature>
<dbReference type="RefSeq" id="WP_166508091.1">
    <property type="nucleotide sequence ID" value="NZ_CP043026.1"/>
</dbReference>
<evidence type="ECO:0000256" key="8">
    <source>
        <dbReference type="ARBA" id="ARBA00044968"/>
    </source>
</evidence>
<dbReference type="PANTHER" id="PTHR46193">
    <property type="entry name" value="6-PHOSPHOGLUCONATE PHOSPHATASE"/>
    <property type="match status" value="1"/>
</dbReference>
<feature type="active site" description="Proton donor/acceptor" evidence="10">
    <location>
        <position position="10"/>
    </location>
</feature>
<feature type="binding site" evidence="11">
    <location>
        <begin position="117"/>
        <end position="121"/>
    </location>
    <ligand>
        <name>substrate</name>
    </ligand>
</feature>
<proteinExistence type="inferred from homology"/>
<dbReference type="SFLD" id="SFLDS00003">
    <property type="entry name" value="Haloacid_Dehalogenase"/>
    <property type="match status" value="1"/>
</dbReference>
<dbReference type="SFLD" id="SFLDG01129">
    <property type="entry name" value="C1.5:_HAD__Beta-PGM__Phosphata"/>
    <property type="match status" value="1"/>
</dbReference>
<dbReference type="GO" id="GO:0005975">
    <property type="term" value="P:carbohydrate metabolic process"/>
    <property type="evidence" value="ECO:0007669"/>
    <property type="project" value="InterPro"/>
</dbReference>
<feature type="binding site" evidence="12">
    <location>
        <position position="173"/>
    </location>
    <ligand>
        <name>Mg(2+)</name>
        <dbReference type="ChEBI" id="CHEBI:18420"/>
    </ligand>
</feature>
<feature type="active site" description="Proton donor/acceptor" evidence="10">
    <location>
        <position position="12"/>
    </location>
</feature>
<dbReference type="Gene3D" id="1.10.150.240">
    <property type="entry name" value="Putative phosphatase, domain 2"/>
    <property type="match status" value="1"/>
</dbReference>
<protein>
    <recommendedName>
        <fullName evidence="9">Beta-phosphoglucomutase</fullName>
        <ecNumber evidence="8">5.4.2.6</ecNumber>
    </recommendedName>
</protein>
<feature type="binding site" evidence="12">
    <location>
        <position position="172"/>
    </location>
    <ligand>
        <name>Mg(2+)</name>
        <dbReference type="ChEBI" id="CHEBI:18420"/>
    </ligand>
</feature>
<feature type="binding site" evidence="11">
    <location>
        <position position="79"/>
    </location>
    <ligand>
        <name>substrate</name>
    </ligand>
</feature>
<evidence type="ECO:0000313" key="15">
    <source>
        <dbReference type="Proteomes" id="UP000323144"/>
    </source>
</evidence>
<dbReference type="InterPro" id="IPR051600">
    <property type="entry name" value="Beta-PGM-like"/>
</dbReference>
<dbReference type="InterPro" id="IPR010972">
    <property type="entry name" value="Beta-PGM"/>
</dbReference>
<dbReference type="InterPro" id="IPR010976">
    <property type="entry name" value="B-phosphoglucomutase_hydrolase"/>
</dbReference>
<gene>
    <name evidence="14" type="primary">pgmB</name>
    <name evidence="14" type="ORF">SCHIN_v1c05070</name>
</gene>
<keyword evidence="5" id="KW-0413">Isomerase</keyword>
<evidence type="ECO:0000256" key="7">
    <source>
        <dbReference type="ARBA" id="ARBA00044926"/>
    </source>
</evidence>
<organism evidence="14 15">
    <name type="scientific">Spiroplasma chinense</name>
    <dbReference type="NCBI Taxonomy" id="216932"/>
    <lineage>
        <taxon>Bacteria</taxon>
        <taxon>Bacillati</taxon>
        <taxon>Mycoplasmatota</taxon>
        <taxon>Mollicutes</taxon>
        <taxon>Entomoplasmatales</taxon>
        <taxon>Spiroplasmataceae</taxon>
        <taxon>Spiroplasma</taxon>
    </lineage>
</organism>
<reference evidence="14 15" key="1">
    <citation type="submission" date="2019-08" db="EMBL/GenBank/DDBJ databases">
        <title>Complete genome sequence of Spiroplasma chinense CCH (DSM 19755).</title>
        <authorList>
            <person name="Shen H.-Y."/>
            <person name="Lin Y.-C."/>
            <person name="Chou L."/>
            <person name="Kuo C.-H."/>
        </authorList>
    </citation>
    <scope>NUCLEOTIDE SEQUENCE [LARGE SCALE GENOMIC DNA]</scope>
    <source>
        <strain evidence="14 15">CCH</strain>
    </source>
</reference>
<dbReference type="EMBL" id="CP043026">
    <property type="protein sequence ID" value="QEH61704.1"/>
    <property type="molecule type" value="Genomic_DNA"/>
</dbReference>
<name>A0A5B9Y3Q9_9MOLU</name>
<evidence type="ECO:0000256" key="5">
    <source>
        <dbReference type="ARBA" id="ARBA00023235"/>
    </source>
</evidence>
<keyword evidence="4 12" id="KW-0460">Magnesium</keyword>
<dbReference type="Proteomes" id="UP000323144">
    <property type="component" value="Chromosome"/>
</dbReference>
<dbReference type="EC" id="5.4.2.6" evidence="8"/>
<feature type="binding site" evidence="11">
    <location>
        <position position="26"/>
    </location>
    <ligand>
        <name>substrate</name>
    </ligand>
</feature>
<dbReference type="InterPro" id="IPR023198">
    <property type="entry name" value="PGP-like_dom2"/>
</dbReference>
<dbReference type="Pfam" id="PF13419">
    <property type="entry name" value="HAD_2"/>
    <property type="match status" value="1"/>
</dbReference>
<evidence type="ECO:0000256" key="4">
    <source>
        <dbReference type="ARBA" id="ARBA00022842"/>
    </source>
</evidence>
<feature type="binding site" evidence="11">
    <location>
        <begin position="10"/>
        <end position="12"/>
    </location>
    <ligand>
        <name>substrate</name>
    </ligand>
</feature>
<comment type="similarity">
    <text evidence="1">Belongs to the HAD-like hydrolase superfamily. CbbY/CbbZ/Gph/YieH family.</text>
</comment>
<dbReference type="GO" id="GO:0000287">
    <property type="term" value="F:magnesium ion binding"/>
    <property type="evidence" value="ECO:0007669"/>
    <property type="project" value="InterPro"/>
</dbReference>
<dbReference type="NCBIfam" id="TIGR02009">
    <property type="entry name" value="PGMB-YQAB-SF"/>
    <property type="match status" value="1"/>
</dbReference>
<dbReference type="InterPro" id="IPR023214">
    <property type="entry name" value="HAD_sf"/>
</dbReference>
<evidence type="ECO:0000256" key="3">
    <source>
        <dbReference type="ARBA" id="ARBA00022723"/>
    </source>
</evidence>
<dbReference type="GO" id="GO:0008801">
    <property type="term" value="F:beta-phosphoglucomutase activity"/>
    <property type="evidence" value="ECO:0007669"/>
    <property type="project" value="UniProtKB-EC"/>
</dbReference>
<comment type="catalytic activity">
    <reaction evidence="7">
        <text>beta-D-glucose 1-phosphate = beta-D-glucose 6-phosphate</text>
        <dbReference type="Rhea" id="RHEA:20113"/>
        <dbReference type="ChEBI" id="CHEBI:57684"/>
        <dbReference type="ChEBI" id="CHEBI:58247"/>
        <dbReference type="EC" id="5.4.2.6"/>
    </reaction>
</comment>
<dbReference type="InterPro" id="IPR041492">
    <property type="entry name" value="HAD_2"/>
</dbReference>
<dbReference type="SUPFAM" id="SSF56784">
    <property type="entry name" value="HAD-like"/>
    <property type="match status" value="1"/>
</dbReference>
<evidence type="ECO:0000256" key="9">
    <source>
        <dbReference type="ARBA" id="ARBA00044991"/>
    </source>
</evidence>
<dbReference type="PANTHER" id="PTHR46193:SF18">
    <property type="entry name" value="HEXITOL PHOSPHATASE B"/>
    <property type="match status" value="1"/>
</dbReference>
<keyword evidence="2" id="KW-0597">Phosphoprotein</keyword>
<dbReference type="Gene3D" id="3.40.50.1000">
    <property type="entry name" value="HAD superfamily/HAD-like"/>
    <property type="match status" value="1"/>
</dbReference>
<keyword evidence="6" id="KW-0119">Carbohydrate metabolism</keyword>
<dbReference type="InterPro" id="IPR006439">
    <property type="entry name" value="HAD-SF_hydro_IA"/>
</dbReference>
<evidence type="ECO:0000313" key="14">
    <source>
        <dbReference type="EMBL" id="QEH61704.1"/>
    </source>
</evidence>
<dbReference type="AlphaFoldDB" id="A0A5B9Y3Q9"/>
<evidence type="ECO:0000256" key="2">
    <source>
        <dbReference type="ARBA" id="ARBA00022553"/>
    </source>
</evidence>
<feature type="binding site" evidence="12">
    <location>
        <position position="10"/>
    </location>
    <ligand>
        <name>Mg(2+)</name>
        <dbReference type="ChEBI" id="CHEBI:18420"/>
    </ligand>
</feature>
<feature type="site" description="Important for catalytic activity and assists the phosphoryl transfer reaction to Asp8 by balancing charge and orienting the reacting groups" evidence="13">
    <location>
        <position position="117"/>
    </location>
</feature>
<accession>A0A5B9Y3Q9</accession>
<evidence type="ECO:0000256" key="13">
    <source>
        <dbReference type="PIRSR" id="PIRSR610972-4"/>
    </source>
</evidence>
<dbReference type="NCBIfam" id="TIGR01990">
    <property type="entry name" value="bPGM"/>
    <property type="match status" value="1"/>
</dbReference>
<dbReference type="KEGG" id="schi:SCHIN_v1c05070"/>
<sequence length="225" mass="25805">MQYPKLVIFDCDGIITETAELHYEAWKQVSKDYFDLILDEKFLNRFRGLSRDKSLDLILKVGEINYLEDDKREEIILKKNAIYKNLITDKNKVKAFETTIEMIHQLKEKGILIALASISKNARQLLEVNEIVDLFDYIADPHNIKNSKPAPDIFLDARDHFNLTSQECWGVEDAKVGVQAINSAGMLSIGVGDLQEISQADIQFDNISKLSLENIERIMKEKNIT</sequence>
<evidence type="ECO:0000256" key="10">
    <source>
        <dbReference type="PIRSR" id="PIRSR610972-1"/>
    </source>
</evidence>
<comment type="cofactor">
    <cofactor evidence="12">
        <name>Mg(2+)</name>
        <dbReference type="ChEBI" id="CHEBI:18420"/>
    </cofactor>
    <text evidence="12">Binds 2 magnesium ions per subunit.</text>
</comment>
<feature type="binding site" evidence="12">
    <location>
        <position position="12"/>
    </location>
    <ligand>
        <name>Mg(2+)</name>
        <dbReference type="ChEBI" id="CHEBI:18420"/>
    </ligand>
</feature>
<evidence type="ECO:0000256" key="11">
    <source>
        <dbReference type="PIRSR" id="PIRSR610972-2"/>
    </source>
</evidence>
<keyword evidence="3 12" id="KW-0479">Metal-binding</keyword>
<evidence type="ECO:0000256" key="6">
    <source>
        <dbReference type="ARBA" id="ARBA00023277"/>
    </source>
</evidence>
<dbReference type="NCBIfam" id="TIGR01509">
    <property type="entry name" value="HAD-SF-IA-v3"/>
    <property type="match status" value="1"/>
</dbReference>
<evidence type="ECO:0000256" key="1">
    <source>
        <dbReference type="ARBA" id="ARBA00006171"/>
    </source>
</evidence>
<keyword evidence="15" id="KW-1185">Reference proteome</keyword>
<feature type="site" description="Important for catalytic activity and assists the phosphoryl transfer reaction to Asp8 by balancing charge and orienting the reacting groups" evidence="13">
    <location>
        <position position="148"/>
    </location>
</feature>
<feature type="binding site" evidence="11">
    <location>
        <position position="148"/>
    </location>
    <ligand>
        <name>substrate</name>
    </ligand>
</feature>
<dbReference type="InterPro" id="IPR036412">
    <property type="entry name" value="HAD-like_sf"/>
</dbReference>